<feature type="compositionally biased region" description="Polar residues" evidence="1">
    <location>
        <begin position="119"/>
        <end position="151"/>
    </location>
</feature>
<dbReference type="Gramene" id="PGSC0003DMT400097746">
    <property type="protein sequence ID" value="PGSC0003DMT400097746"/>
    <property type="gene ID" value="PGSC0003DMG400047317"/>
</dbReference>
<name>M1E1B9_SOLTU</name>
<dbReference type="EnsemblPlants" id="PGSC0003DMT400097746">
    <property type="protein sequence ID" value="PGSC0003DMT400097746"/>
    <property type="gene ID" value="PGSC0003DMG400047317"/>
</dbReference>
<evidence type="ECO:0008006" key="4">
    <source>
        <dbReference type="Google" id="ProtNLM"/>
    </source>
</evidence>
<dbReference type="Proteomes" id="UP000011115">
    <property type="component" value="Unassembled WGS sequence"/>
</dbReference>
<reference evidence="2" key="2">
    <citation type="submission" date="2015-06" db="UniProtKB">
        <authorList>
            <consortium name="EnsemblPlants"/>
        </authorList>
    </citation>
    <scope>IDENTIFICATION</scope>
    <source>
        <strain evidence="2">DM1-3 516 R44</strain>
    </source>
</reference>
<feature type="region of interest" description="Disordered" evidence="1">
    <location>
        <begin position="114"/>
        <end position="151"/>
    </location>
</feature>
<evidence type="ECO:0000256" key="1">
    <source>
        <dbReference type="SAM" id="MobiDB-lite"/>
    </source>
</evidence>
<protein>
    <recommendedName>
        <fullName evidence="4">Integrase core domain containing protein</fullName>
    </recommendedName>
</protein>
<accession>M1E1B9</accession>
<dbReference type="PaxDb" id="4113-PGSC0003DMT400097746"/>
<dbReference type="HOGENOM" id="CLU_1322915_0_0_1"/>
<dbReference type="AlphaFoldDB" id="M1E1B9"/>
<dbReference type="InParanoid" id="M1E1B9"/>
<keyword evidence="3" id="KW-1185">Reference proteome</keyword>
<evidence type="ECO:0000313" key="3">
    <source>
        <dbReference type="Proteomes" id="UP000011115"/>
    </source>
</evidence>
<evidence type="ECO:0000313" key="2">
    <source>
        <dbReference type="EnsemblPlants" id="PGSC0003DMT400097746"/>
    </source>
</evidence>
<reference evidence="3" key="1">
    <citation type="journal article" date="2011" name="Nature">
        <title>Genome sequence and analysis of the tuber crop potato.</title>
        <authorList>
            <consortium name="The Potato Genome Sequencing Consortium"/>
        </authorList>
    </citation>
    <scope>NUCLEOTIDE SEQUENCE [LARGE SCALE GENOMIC DNA]</scope>
    <source>
        <strain evidence="3">cv. DM1-3 516 R44</strain>
    </source>
</reference>
<organism evidence="2 3">
    <name type="scientific">Solanum tuberosum</name>
    <name type="common">Potato</name>
    <dbReference type="NCBI Taxonomy" id="4113"/>
    <lineage>
        <taxon>Eukaryota</taxon>
        <taxon>Viridiplantae</taxon>
        <taxon>Streptophyta</taxon>
        <taxon>Embryophyta</taxon>
        <taxon>Tracheophyta</taxon>
        <taxon>Spermatophyta</taxon>
        <taxon>Magnoliopsida</taxon>
        <taxon>eudicotyledons</taxon>
        <taxon>Gunneridae</taxon>
        <taxon>Pentapetalae</taxon>
        <taxon>asterids</taxon>
        <taxon>lamiids</taxon>
        <taxon>Solanales</taxon>
        <taxon>Solanaceae</taxon>
        <taxon>Solanoideae</taxon>
        <taxon>Solaneae</taxon>
        <taxon>Solanum</taxon>
    </lineage>
</organism>
<proteinExistence type="predicted"/>
<sequence>MVQLLHTNGQFIGLSHEDPTIHIQNFLEISDTYTPAGVNVDYGNPEWNRGGAKPVIQKTAGMLEVDVVTTLTTQIDAMQNMMNTHFSNLSLGQQPAQVNVVQQPPTWYEIYGGGDHSAETQGQNQYRPQGNAHRYQQQAPREQPNKQPNNMSMDEMLKKIKADQAQLTADVRNNQLATQNLEKQFWQFASAQNSRPQGGLPGNIDPSR</sequence>